<dbReference type="CDD" id="cd00054">
    <property type="entry name" value="EGF_CA"/>
    <property type="match status" value="3"/>
</dbReference>
<feature type="domain" description="Sushi" evidence="14">
    <location>
        <begin position="725"/>
        <end position="787"/>
    </location>
</feature>
<dbReference type="PROSITE" id="PS50022">
    <property type="entry name" value="FA58C_3"/>
    <property type="match status" value="1"/>
</dbReference>
<dbReference type="SUPFAM" id="SSF57535">
    <property type="entry name" value="Complement control module/SCR domain"/>
    <property type="match status" value="4"/>
</dbReference>
<evidence type="ECO:0000256" key="10">
    <source>
        <dbReference type="PROSITE-ProRule" id="PRU00076"/>
    </source>
</evidence>
<dbReference type="Proteomes" id="UP001163046">
    <property type="component" value="Unassembled WGS sequence"/>
</dbReference>
<dbReference type="PROSITE" id="PS01186">
    <property type="entry name" value="EGF_2"/>
    <property type="match status" value="2"/>
</dbReference>
<dbReference type="SUPFAM" id="SSF57196">
    <property type="entry name" value="EGF/Laminin"/>
    <property type="match status" value="1"/>
</dbReference>
<dbReference type="Pfam" id="PF07645">
    <property type="entry name" value="EGF_CA"/>
    <property type="match status" value="1"/>
</dbReference>
<dbReference type="InterPro" id="IPR035976">
    <property type="entry name" value="Sushi/SCR/CCP_sf"/>
</dbReference>
<keyword evidence="18" id="KW-1185">Reference proteome</keyword>
<evidence type="ECO:0008006" key="19">
    <source>
        <dbReference type="Google" id="ProtNLM"/>
    </source>
</evidence>
<dbReference type="InterPro" id="IPR003609">
    <property type="entry name" value="Pan_app"/>
</dbReference>
<dbReference type="FunFam" id="2.60.120.260:FF:000016">
    <property type="entry name" value="Contactin-associated protein-like 4 isoform 1"/>
    <property type="match status" value="1"/>
</dbReference>
<keyword evidence="7" id="KW-0472">Membrane</keyword>
<evidence type="ECO:0000259" key="13">
    <source>
        <dbReference type="PROSITE" id="PS50026"/>
    </source>
</evidence>
<keyword evidence="9" id="KW-0325">Glycoprotein</keyword>
<dbReference type="AlphaFoldDB" id="A0A9W9YJ94"/>
<dbReference type="Pfam" id="PF00754">
    <property type="entry name" value="F5_F8_type_C"/>
    <property type="match status" value="1"/>
</dbReference>
<feature type="disulfide bond" evidence="11">
    <location>
        <begin position="881"/>
        <end position="908"/>
    </location>
</feature>
<evidence type="ECO:0000259" key="12">
    <source>
        <dbReference type="PROSITE" id="PS50022"/>
    </source>
</evidence>
<dbReference type="PROSITE" id="PS51828">
    <property type="entry name" value="PTX_2"/>
    <property type="match status" value="1"/>
</dbReference>
<keyword evidence="5" id="KW-0677">Repeat</keyword>
<dbReference type="FunFam" id="2.10.25.10:FF:000309">
    <property type="entry name" value="Uncharacterized protein, isoform A"/>
    <property type="match status" value="1"/>
</dbReference>
<dbReference type="Pfam" id="PF00354">
    <property type="entry name" value="Pentaxin"/>
    <property type="match status" value="1"/>
</dbReference>
<dbReference type="InterPro" id="IPR000152">
    <property type="entry name" value="EGF-type_Asp/Asn_hydroxyl_site"/>
</dbReference>
<protein>
    <recommendedName>
        <fullName evidence="19">Sushi, von Willebrand factor type A, EGF and pentraxin domain-containing protein 1-like</fullName>
    </recommendedName>
</protein>
<keyword evidence="2 10" id="KW-0245">EGF-like domain</keyword>
<feature type="domain" description="F5/8 type C" evidence="12">
    <location>
        <begin position="291"/>
        <end position="442"/>
    </location>
</feature>
<dbReference type="InterPro" id="IPR000436">
    <property type="entry name" value="Sushi_SCR_CCP_dom"/>
</dbReference>
<dbReference type="InterPro" id="IPR049883">
    <property type="entry name" value="NOTCH1_EGF-like"/>
</dbReference>
<dbReference type="FunFam" id="2.60.120.200:FF:000012">
    <property type="entry name" value="neuronal pentraxin receptor"/>
    <property type="match status" value="1"/>
</dbReference>
<dbReference type="PANTHER" id="PTHR46393:SF7">
    <property type="entry name" value="COMPLEMENT C2"/>
    <property type="match status" value="1"/>
</dbReference>
<keyword evidence="3 11" id="KW-0768">Sushi</keyword>
<dbReference type="InterPro" id="IPR000742">
    <property type="entry name" value="EGF"/>
</dbReference>
<sequence>MELSSDYDLSFQIREGKSYSEIKKPIPNLSKLTIAFWMRTSDSYPGTVISYATKVGNFLQDNAITLQDYAGFNLFVNNITTFTGLKVNDGQWHHVAVTWESAGGTWHSYKDGVKVKSSAEPFQQGEIVTGGGIFILGQEQDELGGGFNTEESFVGDASQMNVFDYVLSDNDIYNLAYSCDHVKGNVAAWGDFREQLHGEYHVTDRSYACDLPAAQRTFYQTYKSYISGSDDKVVDNTTPESCASSCLSEASFICRSFDFDNKNNRCYMSSKSSVNSPLTSSSDYGFFELSCLKSLGVSTSLRIPDADMTASSQFNSQHAPLGGRLNAQDQLNSQGTVTQIGGWAALTNDQNQWLQIKFGQILQISGVATQGRATVAQWVTSYKLEYSSDGSSWTYYPDTLTGNTDQNTVVRNEVKMFQAMYLRFRPQAWNGYISMRVEVYGCPLPVVKPADSTDECSTAPCQNGGICVNRYNDYLCACKAGYSGKNCETATNCKEIGAPMYGTKSSSNYDAGSTITLLVMRDILSRVPRPGHAKMEGGLAPHPKCPDTDECANSPCNQFCTNTNGGYVCNCNKGYELQESITCVDIDECSIGACSHTCHNSAGSFTCSCPSGLELDSGKRSCKDIDECATSNGGCEHSCTNTYQSFYCECRQGYTLSGDKKTCLALSCPALSDPANGAVTLSSGLVKGSTATYTCNNGYTASFATTRDCEADGQWSGETPSCIRVYCAEIGQVEYATRAQTGVENNKNVLGTTATFTCQANYILVNDATRTCQQDGTWSGVQPRCIAAFCSPVPVPANGAVNGYRYELGATLRISCDIGYNLVPASSSFRTCVDDGQGGGKWTEQDPVCQLVDCGDPGDPFGGFRHIATNTNYLSNVTYTCKPDHHLEGDEYQVCQETGEWSGSKPYCLGTYSTLITRYPCLPRRK</sequence>
<dbReference type="CDD" id="cd01099">
    <property type="entry name" value="PAN_AP_HGF"/>
    <property type="match status" value="1"/>
</dbReference>
<gene>
    <name evidence="17" type="ORF">OS493_033394</name>
</gene>
<dbReference type="SMART" id="SM00032">
    <property type="entry name" value="CCP"/>
    <property type="match status" value="4"/>
</dbReference>
<feature type="domain" description="Sushi" evidence="14">
    <location>
        <begin position="666"/>
        <end position="724"/>
    </location>
</feature>
<feature type="domain" description="EGF-like" evidence="13">
    <location>
        <begin position="452"/>
        <end position="488"/>
    </location>
</feature>
<dbReference type="Pfam" id="PF12662">
    <property type="entry name" value="cEGF"/>
    <property type="match status" value="1"/>
</dbReference>
<feature type="disulfide bond" evidence="11">
    <location>
        <begin position="695"/>
        <end position="722"/>
    </location>
</feature>
<dbReference type="Gene3D" id="3.50.4.10">
    <property type="entry name" value="Hepatocyte Growth Factor"/>
    <property type="match status" value="1"/>
</dbReference>
<feature type="disulfide bond" evidence="11">
    <location>
        <begin position="758"/>
        <end position="785"/>
    </location>
</feature>
<dbReference type="PROSITE" id="PS01187">
    <property type="entry name" value="EGF_CA"/>
    <property type="match status" value="1"/>
</dbReference>
<dbReference type="InterPro" id="IPR026823">
    <property type="entry name" value="cEGF"/>
</dbReference>
<evidence type="ECO:0000256" key="2">
    <source>
        <dbReference type="ARBA" id="ARBA00022536"/>
    </source>
</evidence>
<dbReference type="InterPro" id="IPR013320">
    <property type="entry name" value="ConA-like_dom_sf"/>
</dbReference>
<feature type="domain" description="Pentraxin (PTX)" evidence="16">
    <location>
        <begin position="5"/>
        <end position="209"/>
    </location>
</feature>
<evidence type="ECO:0000259" key="14">
    <source>
        <dbReference type="PROSITE" id="PS50923"/>
    </source>
</evidence>
<evidence type="ECO:0000256" key="6">
    <source>
        <dbReference type="ARBA" id="ARBA00022837"/>
    </source>
</evidence>
<feature type="disulfide bond" evidence="10">
    <location>
        <begin position="478"/>
        <end position="487"/>
    </location>
</feature>
<feature type="domain" description="Sushi" evidence="14">
    <location>
        <begin position="852"/>
        <end position="910"/>
    </location>
</feature>
<organism evidence="17 18">
    <name type="scientific">Desmophyllum pertusum</name>
    <dbReference type="NCBI Taxonomy" id="174260"/>
    <lineage>
        <taxon>Eukaryota</taxon>
        <taxon>Metazoa</taxon>
        <taxon>Cnidaria</taxon>
        <taxon>Anthozoa</taxon>
        <taxon>Hexacorallia</taxon>
        <taxon>Scleractinia</taxon>
        <taxon>Caryophylliina</taxon>
        <taxon>Caryophylliidae</taxon>
        <taxon>Desmophyllum</taxon>
    </lineage>
</organism>
<name>A0A9W9YJ94_9CNID</name>
<dbReference type="InterPro" id="IPR001759">
    <property type="entry name" value="PTX_dom"/>
</dbReference>
<keyword evidence="8 10" id="KW-1015">Disulfide bond</keyword>
<dbReference type="SMART" id="SM00159">
    <property type="entry name" value="PTX"/>
    <property type="match status" value="1"/>
</dbReference>
<feature type="domain" description="EGF-like" evidence="13">
    <location>
        <begin position="547"/>
        <end position="581"/>
    </location>
</feature>
<evidence type="ECO:0000256" key="5">
    <source>
        <dbReference type="ARBA" id="ARBA00022737"/>
    </source>
</evidence>
<dbReference type="SMART" id="SM00231">
    <property type="entry name" value="FA58C"/>
    <property type="match status" value="1"/>
</dbReference>
<dbReference type="Pfam" id="PF00084">
    <property type="entry name" value="Sushi"/>
    <property type="match status" value="4"/>
</dbReference>
<proteinExistence type="predicted"/>
<evidence type="ECO:0000256" key="4">
    <source>
        <dbReference type="ARBA" id="ARBA00022729"/>
    </source>
</evidence>
<dbReference type="FunFam" id="2.10.25.10:FF:000240">
    <property type="entry name" value="Vitamin K-dependent protein S"/>
    <property type="match status" value="1"/>
</dbReference>
<dbReference type="GO" id="GO:0005509">
    <property type="term" value="F:calcium ion binding"/>
    <property type="evidence" value="ECO:0007669"/>
    <property type="project" value="InterPro"/>
</dbReference>
<dbReference type="InterPro" id="IPR008979">
    <property type="entry name" value="Galactose-bd-like_sf"/>
</dbReference>
<dbReference type="PANTHER" id="PTHR46393">
    <property type="entry name" value="SUSHI DOMAIN-CONTAINING PROTEIN"/>
    <property type="match status" value="1"/>
</dbReference>
<dbReference type="PROSITE" id="PS50948">
    <property type="entry name" value="PAN"/>
    <property type="match status" value="1"/>
</dbReference>
<dbReference type="PROSITE" id="PS00010">
    <property type="entry name" value="ASX_HYDROXYL"/>
    <property type="match status" value="4"/>
</dbReference>
<feature type="domain" description="Sushi" evidence="14">
    <location>
        <begin position="788"/>
        <end position="851"/>
    </location>
</feature>
<dbReference type="GO" id="GO:0016020">
    <property type="term" value="C:membrane"/>
    <property type="evidence" value="ECO:0007669"/>
    <property type="project" value="UniProtKB-SubCell"/>
</dbReference>
<dbReference type="InterPro" id="IPR009030">
    <property type="entry name" value="Growth_fac_rcpt_cys_sf"/>
</dbReference>
<dbReference type="PRINTS" id="PR00895">
    <property type="entry name" value="PENTAXIN"/>
</dbReference>
<evidence type="ECO:0000313" key="17">
    <source>
        <dbReference type="EMBL" id="KAJ7352852.1"/>
    </source>
</evidence>
<dbReference type="SUPFAM" id="SSF49785">
    <property type="entry name" value="Galactose-binding domain-like"/>
    <property type="match status" value="1"/>
</dbReference>
<dbReference type="CDD" id="cd00033">
    <property type="entry name" value="CCP"/>
    <property type="match status" value="4"/>
</dbReference>
<evidence type="ECO:0000259" key="15">
    <source>
        <dbReference type="PROSITE" id="PS50948"/>
    </source>
</evidence>
<keyword evidence="4" id="KW-0732">Signal</keyword>
<dbReference type="InterPro" id="IPR000421">
    <property type="entry name" value="FA58C"/>
</dbReference>
<comment type="caution">
    <text evidence="10">Lacks conserved residue(s) required for the propagation of feature annotation.</text>
</comment>
<evidence type="ECO:0000256" key="7">
    <source>
        <dbReference type="ARBA" id="ARBA00023136"/>
    </source>
</evidence>
<dbReference type="SMART" id="SM00181">
    <property type="entry name" value="EGF"/>
    <property type="match status" value="4"/>
</dbReference>
<keyword evidence="6" id="KW-0106">Calcium</keyword>
<reference evidence="17" key="1">
    <citation type="submission" date="2023-01" db="EMBL/GenBank/DDBJ databases">
        <title>Genome assembly of the deep-sea coral Lophelia pertusa.</title>
        <authorList>
            <person name="Herrera S."/>
            <person name="Cordes E."/>
        </authorList>
    </citation>
    <scope>NUCLEOTIDE SEQUENCE</scope>
    <source>
        <strain evidence="17">USNM1676648</strain>
        <tissue evidence="17">Polyp</tissue>
    </source>
</reference>
<evidence type="ECO:0000313" key="18">
    <source>
        <dbReference type="Proteomes" id="UP001163046"/>
    </source>
</evidence>
<feature type="domain" description="EGF-like" evidence="13">
    <location>
        <begin position="585"/>
        <end position="623"/>
    </location>
</feature>
<dbReference type="SUPFAM" id="SSF57184">
    <property type="entry name" value="Growth factor receptor domain"/>
    <property type="match status" value="1"/>
</dbReference>
<dbReference type="Gene3D" id="2.10.25.10">
    <property type="entry name" value="Laminin"/>
    <property type="match status" value="4"/>
</dbReference>
<evidence type="ECO:0000256" key="9">
    <source>
        <dbReference type="ARBA" id="ARBA00023180"/>
    </source>
</evidence>
<dbReference type="PROSITE" id="PS50026">
    <property type="entry name" value="EGF_3"/>
    <property type="match status" value="4"/>
</dbReference>
<evidence type="ECO:0000256" key="1">
    <source>
        <dbReference type="ARBA" id="ARBA00004370"/>
    </source>
</evidence>
<dbReference type="Gene3D" id="2.10.70.10">
    <property type="entry name" value="Complement Module, domain 1"/>
    <property type="match status" value="4"/>
</dbReference>
<dbReference type="SUPFAM" id="SSF57414">
    <property type="entry name" value="Hairpin loop containing domain-like"/>
    <property type="match status" value="1"/>
</dbReference>
<dbReference type="Gene3D" id="2.60.120.260">
    <property type="entry name" value="Galactose-binding domain-like"/>
    <property type="match status" value="1"/>
</dbReference>
<comment type="subcellular location">
    <subcellularLocation>
        <location evidence="1">Membrane</location>
    </subcellularLocation>
</comment>
<evidence type="ECO:0000256" key="11">
    <source>
        <dbReference type="PROSITE-ProRule" id="PRU00302"/>
    </source>
</evidence>
<dbReference type="EMBL" id="MU827345">
    <property type="protein sequence ID" value="KAJ7352852.1"/>
    <property type="molecule type" value="Genomic_DNA"/>
</dbReference>
<dbReference type="SMART" id="SM00473">
    <property type="entry name" value="PAN_AP"/>
    <property type="match status" value="1"/>
</dbReference>
<dbReference type="InterPro" id="IPR018097">
    <property type="entry name" value="EGF_Ca-bd_CS"/>
</dbReference>
<accession>A0A9W9YJ94</accession>
<dbReference type="Gene3D" id="2.60.120.200">
    <property type="match status" value="1"/>
</dbReference>
<dbReference type="Pfam" id="PF14670">
    <property type="entry name" value="FXa_inhibition"/>
    <property type="match status" value="1"/>
</dbReference>
<dbReference type="OrthoDB" id="6515930at2759"/>
<dbReference type="SMART" id="SM00179">
    <property type="entry name" value="EGF_CA"/>
    <property type="match status" value="4"/>
</dbReference>
<feature type="domain" description="Apple" evidence="15">
    <location>
        <begin position="209"/>
        <end position="291"/>
    </location>
</feature>
<dbReference type="Pfam" id="PF00024">
    <property type="entry name" value="PAN_1"/>
    <property type="match status" value="1"/>
</dbReference>
<evidence type="ECO:0000256" key="3">
    <source>
        <dbReference type="ARBA" id="ARBA00022659"/>
    </source>
</evidence>
<evidence type="ECO:0000259" key="16">
    <source>
        <dbReference type="PROSITE" id="PS51828"/>
    </source>
</evidence>
<dbReference type="CDD" id="cd00057">
    <property type="entry name" value="FA58C"/>
    <property type="match status" value="1"/>
</dbReference>
<comment type="caution">
    <text evidence="17">The sequence shown here is derived from an EMBL/GenBank/DDBJ whole genome shotgun (WGS) entry which is preliminary data.</text>
</comment>
<dbReference type="PROSITE" id="PS01286">
    <property type="entry name" value="FA58C_2"/>
    <property type="match status" value="1"/>
</dbReference>
<dbReference type="SUPFAM" id="SSF49899">
    <property type="entry name" value="Concanavalin A-like lectins/glucanases"/>
    <property type="match status" value="1"/>
</dbReference>
<dbReference type="PROSITE" id="PS00022">
    <property type="entry name" value="EGF_1"/>
    <property type="match status" value="1"/>
</dbReference>
<dbReference type="Pfam" id="PF00008">
    <property type="entry name" value="EGF"/>
    <property type="match status" value="1"/>
</dbReference>
<evidence type="ECO:0000256" key="8">
    <source>
        <dbReference type="ARBA" id="ARBA00023157"/>
    </source>
</evidence>
<feature type="domain" description="EGF-like" evidence="13">
    <location>
        <begin position="624"/>
        <end position="664"/>
    </location>
</feature>
<dbReference type="InterPro" id="IPR001881">
    <property type="entry name" value="EGF-like_Ca-bd_dom"/>
</dbReference>
<dbReference type="PROSITE" id="PS50923">
    <property type="entry name" value="SUSHI"/>
    <property type="match status" value="4"/>
</dbReference>